<name>A0A5N6U023_ASPAV</name>
<proteinExistence type="predicted"/>
<evidence type="ECO:0000313" key="2">
    <source>
        <dbReference type="Proteomes" id="UP000325780"/>
    </source>
</evidence>
<gene>
    <name evidence="1" type="ORF">BDV25DRAFT_138336</name>
</gene>
<dbReference type="OrthoDB" id="2861623at2759"/>
<dbReference type="AlphaFoldDB" id="A0A5N6U023"/>
<protein>
    <submittedName>
        <fullName evidence="1">Terpenoid synthase</fullName>
    </submittedName>
</protein>
<reference evidence="1 2" key="1">
    <citation type="submission" date="2019-04" db="EMBL/GenBank/DDBJ databases">
        <title>Friends and foes A comparative genomics study of 23 Aspergillus species from section Flavi.</title>
        <authorList>
            <consortium name="DOE Joint Genome Institute"/>
            <person name="Kjaerbolling I."/>
            <person name="Vesth T."/>
            <person name="Frisvad J.C."/>
            <person name="Nybo J.L."/>
            <person name="Theobald S."/>
            <person name="Kildgaard S."/>
            <person name="Isbrandt T."/>
            <person name="Kuo A."/>
            <person name="Sato A."/>
            <person name="Lyhne E.K."/>
            <person name="Kogle M.E."/>
            <person name="Wiebenga A."/>
            <person name="Kun R.S."/>
            <person name="Lubbers R.J."/>
            <person name="Makela M.R."/>
            <person name="Barry K."/>
            <person name="Chovatia M."/>
            <person name="Clum A."/>
            <person name="Daum C."/>
            <person name="Haridas S."/>
            <person name="He G."/>
            <person name="LaButti K."/>
            <person name="Lipzen A."/>
            <person name="Mondo S."/>
            <person name="Riley R."/>
            <person name="Salamov A."/>
            <person name="Simmons B.A."/>
            <person name="Magnuson J.K."/>
            <person name="Henrissat B."/>
            <person name="Mortensen U.H."/>
            <person name="Larsen T.O."/>
            <person name="Devries R.P."/>
            <person name="Grigoriev I.V."/>
            <person name="Machida M."/>
            <person name="Baker S.E."/>
            <person name="Andersen M.R."/>
        </authorList>
    </citation>
    <scope>NUCLEOTIDE SEQUENCE [LARGE SCALE GENOMIC DNA]</scope>
    <source>
        <strain evidence="1 2">IBT 18842</strain>
    </source>
</reference>
<accession>A0A5N6U023</accession>
<organism evidence="1 2">
    <name type="scientific">Aspergillus avenaceus</name>
    <dbReference type="NCBI Taxonomy" id="36643"/>
    <lineage>
        <taxon>Eukaryota</taxon>
        <taxon>Fungi</taxon>
        <taxon>Dikarya</taxon>
        <taxon>Ascomycota</taxon>
        <taxon>Pezizomycotina</taxon>
        <taxon>Eurotiomycetes</taxon>
        <taxon>Eurotiomycetidae</taxon>
        <taxon>Eurotiales</taxon>
        <taxon>Aspergillaceae</taxon>
        <taxon>Aspergillus</taxon>
        <taxon>Aspergillus subgen. Circumdati</taxon>
    </lineage>
</organism>
<keyword evidence="2" id="KW-1185">Reference proteome</keyword>
<dbReference type="Proteomes" id="UP000325780">
    <property type="component" value="Unassembled WGS sequence"/>
</dbReference>
<dbReference type="Gene3D" id="1.10.600.10">
    <property type="entry name" value="Farnesyl Diphosphate Synthase"/>
    <property type="match status" value="1"/>
</dbReference>
<dbReference type="Pfam" id="PF19086">
    <property type="entry name" value="Terpene_syn_C_2"/>
    <property type="match status" value="1"/>
</dbReference>
<sequence length="371" mass="42552">MLQSTLSAEFWKSIRGQTTTLPNLYLLFPNWEPRLHPEYLRARDEVFNPWIERWVANKATSRKFQKADFAFFAAIQCADASFDKLCTIAKHFAWYFIWDDLFDCGPLADDKSKLDSYRDASLQYLRAALCEKGEYPDLSCFSQQLQDSLRCWDEVAAHLREVCTRGTCHDFQFLNIQLAVVVHSNNTAETREELLNKHLFYASSMGVVDSVFAGGVPSLTKFWRRRERTAGVYSVIATIPFTYGIDISKQELSFDLMRLLWRHTSYLVHMTNDMSSLQKEIGDNQAESLVPVLMLNEGIDCDAAMRLAHQLVEESTRGFHEVEARMQCMSQRSPNPVYDAYLEGCRNVVMGLIHFILGNATSISRISALIM</sequence>
<dbReference type="EMBL" id="ML742061">
    <property type="protein sequence ID" value="KAE8151972.1"/>
    <property type="molecule type" value="Genomic_DNA"/>
</dbReference>
<evidence type="ECO:0000313" key="1">
    <source>
        <dbReference type="EMBL" id="KAE8151972.1"/>
    </source>
</evidence>
<dbReference type="SUPFAM" id="SSF48576">
    <property type="entry name" value="Terpenoid synthases"/>
    <property type="match status" value="1"/>
</dbReference>
<dbReference type="InterPro" id="IPR008949">
    <property type="entry name" value="Isoprenoid_synthase_dom_sf"/>
</dbReference>